<dbReference type="AlphaFoldDB" id="A0A1G8LZZ8"/>
<feature type="region of interest" description="Disordered" evidence="1">
    <location>
        <begin position="136"/>
        <end position="156"/>
    </location>
</feature>
<protein>
    <recommendedName>
        <fullName evidence="4">RHS repeat-associated core domain-containing protein</fullName>
    </recommendedName>
</protein>
<organism evidence="2 3">
    <name type="scientific">Chryseobacterium taeanense</name>
    <dbReference type="NCBI Taxonomy" id="311334"/>
    <lineage>
        <taxon>Bacteria</taxon>
        <taxon>Pseudomonadati</taxon>
        <taxon>Bacteroidota</taxon>
        <taxon>Flavobacteriia</taxon>
        <taxon>Flavobacteriales</taxon>
        <taxon>Weeksellaceae</taxon>
        <taxon>Chryseobacterium group</taxon>
        <taxon>Chryseobacterium</taxon>
    </lineage>
</organism>
<reference evidence="3" key="1">
    <citation type="submission" date="2016-10" db="EMBL/GenBank/DDBJ databases">
        <authorList>
            <person name="Varghese N."/>
            <person name="Submissions S."/>
        </authorList>
    </citation>
    <scope>NUCLEOTIDE SEQUENCE [LARGE SCALE GENOMIC DNA]</scope>
    <source>
        <strain evidence="3">DSM 17071</strain>
    </source>
</reference>
<evidence type="ECO:0000313" key="2">
    <source>
        <dbReference type="EMBL" id="SDI61259.1"/>
    </source>
</evidence>
<dbReference type="Proteomes" id="UP000198869">
    <property type="component" value="Unassembled WGS sequence"/>
</dbReference>
<evidence type="ECO:0000256" key="1">
    <source>
        <dbReference type="SAM" id="MobiDB-lite"/>
    </source>
</evidence>
<dbReference type="EMBL" id="FNDW01000010">
    <property type="protein sequence ID" value="SDI61259.1"/>
    <property type="molecule type" value="Genomic_DNA"/>
</dbReference>
<name>A0A1G8LZZ8_9FLAO</name>
<keyword evidence="3" id="KW-1185">Reference proteome</keyword>
<sequence>MNRHSTYNYAFNNPIRFTDPDGMEPYDPIITITNQIVGWTQQKLVGNYTKGKNDYLTIGVPLYKAVVTYDEDTNFKMEFMVTRDSWVVSQDKGNTMTLDNIAFEPKASGSNEYDTEFIDVYPHSNDTAAFELRQDGSKILDSEPRKNDKGQDATSASSVMIHVGGVYKNEEENKIRHSGSLAYFGIVNNNNSMKNTSDSEAKRVIGGIRKQTDKDSMFGYSNVKVIIQPRTNVQRTQEVKKPSNTN</sequence>
<evidence type="ECO:0008006" key="4">
    <source>
        <dbReference type="Google" id="ProtNLM"/>
    </source>
</evidence>
<evidence type="ECO:0000313" key="3">
    <source>
        <dbReference type="Proteomes" id="UP000198869"/>
    </source>
</evidence>
<gene>
    <name evidence="2" type="ORF">SAMN05421846_110126</name>
</gene>
<dbReference type="STRING" id="311334.SAMN05421846_110126"/>
<accession>A0A1G8LZZ8</accession>
<feature type="compositionally biased region" description="Basic and acidic residues" evidence="1">
    <location>
        <begin position="136"/>
        <end position="151"/>
    </location>
</feature>
<proteinExistence type="predicted"/>